<dbReference type="PIRSF" id="PIRSF006603">
    <property type="entry name" value="DinF"/>
    <property type="match status" value="1"/>
</dbReference>
<dbReference type="NCBIfam" id="TIGR00797">
    <property type="entry name" value="matE"/>
    <property type="match status" value="1"/>
</dbReference>
<evidence type="ECO:0000313" key="15">
    <source>
        <dbReference type="Proteomes" id="UP000261212"/>
    </source>
</evidence>
<feature type="transmembrane region" description="Helical" evidence="13">
    <location>
        <begin position="14"/>
        <end position="34"/>
    </location>
</feature>
<comment type="subcellular location">
    <subcellularLocation>
        <location evidence="2">Cell membrane</location>
        <topology evidence="2">Multi-pass membrane protein</topology>
    </subcellularLocation>
</comment>
<reference evidence="14 15" key="1">
    <citation type="submission" date="2018-08" db="EMBL/GenBank/DDBJ databases">
        <title>A genome reference for cultivated species of the human gut microbiota.</title>
        <authorList>
            <person name="Zou Y."/>
            <person name="Xue W."/>
            <person name="Luo G."/>
        </authorList>
    </citation>
    <scope>NUCLEOTIDE SEQUENCE [LARGE SCALE GENOMIC DNA]</scope>
    <source>
        <strain evidence="14 15">AM25-6</strain>
    </source>
</reference>
<evidence type="ECO:0000256" key="13">
    <source>
        <dbReference type="SAM" id="Phobius"/>
    </source>
</evidence>
<comment type="similarity">
    <text evidence="3">Belongs to the multi antimicrobial extrusion (MATE) (TC 2.A.66.1) family.</text>
</comment>
<evidence type="ECO:0000313" key="14">
    <source>
        <dbReference type="EMBL" id="RGD74625.1"/>
    </source>
</evidence>
<feature type="transmembrane region" description="Helical" evidence="13">
    <location>
        <begin position="194"/>
        <end position="212"/>
    </location>
</feature>
<evidence type="ECO:0000256" key="7">
    <source>
        <dbReference type="ARBA" id="ARBA00022475"/>
    </source>
</evidence>
<evidence type="ECO:0000256" key="3">
    <source>
        <dbReference type="ARBA" id="ARBA00010199"/>
    </source>
</evidence>
<dbReference type="GO" id="GO:0015297">
    <property type="term" value="F:antiporter activity"/>
    <property type="evidence" value="ECO:0007669"/>
    <property type="project" value="UniProtKB-KW"/>
</dbReference>
<feature type="transmembrane region" description="Helical" evidence="13">
    <location>
        <begin position="315"/>
        <end position="334"/>
    </location>
</feature>
<feature type="transmembrane region" description="Helical" evidence="13">
    <location>
        <begin position="414"/>
        <end position="436"/>
    </location>
</feature>
<evidence type="ECO:0000256" key="10">
    <source>
        <dbReference type="ARBA" id="ARBA00023065"/>
    </source>
</evidence>
<feature type="transmembrane region" description="Helical" evidence="13">
    <location>
        <begin position="167"/>
        <end position="188"/>
    </location>
</feature>
<feature type="transmembrane region" description="Helical" evidence="13">
    <location>
        <begin position="354"/>
        <end position="373"/>
    </location>
</feature>
<evidence type="ECO:0000256" key="2">
    <source>
        <dbReference type="ARBA" id="ARBA00004651"/>
    </source>
</evidence>
<keyword evidence="5" id="KW-0813">Transport</keyword>
<evidence type="ECO:0000256" key="9">
    <source>
        <dbReference type="ARBA" id="ARBA00022989"/>
    </source>
</evidence>
<dbReference type="Pfam" id="PF01554">
    <property type="entry name" value="MatE"/>
    <property type="match status" value="2"/>
</dbReference>
<accession>A0A3E3DZX9</accession>
<gene>
    <name evidence="14" type="ORF">DW687_07660</name>
</gene>
<comment type="function">
    <text evidence="1">Multidrug efflux pump.</text>
</comment>
<dbReference type="PANTHER" id="PTHR43298:SF2">
    <property type="entry name" value="FMN_FAD EXPORTER YEEO-RELATED"/>
    <property type="match status" value="1"/>
</dbReference>
<evidence type="ECO:0000256" key="5">
    <source>
        <dbReference type="ARBA" id="ARBA00022448"/>
    </source>
</evidence>
<keyword evidence="7" id="KW-1003">Cell membrane</keyword>
<dbReference type="GO" id="GO:0006811">
    <property type="term" value="P:monoatomic ion transport"/>
    <property type="evidence" value="ECO:0007669"/>
    <property type="project" value="UniProtKB-KW"/>
</dbReference>
<dbReference type="GO" id="GO:0005886">
    <property type="term" value="C:plasma membrane"/>
    <property type="evidence" value="ECO:0007669"/>
    <property type="project" value="UniProtKB-SubCell"/>
</dbReference>
<name>A0A3E3DZX9_9FIRM</name>
<dbReference type="InterPro" id="IPR002528">
    <property type="entry name" value="MATE_fam"/>
</dbReference>
<proteinExistence type="inferred from homology"/>
<evidence type="ECO:0000256" key="8">
    <source>
        <dbReference type="ARBA" id="ARBA00022692"/>
    </source>
</evidence>
<protein>
    <recommendedName>
        <fullName evidence="4">Probable multidrug resistance protein NorM</fullName>
    </recommendedName>
    <alternativeName>
        <fullName evidence="12">Multidrug-efflux transporter</fullName>
    </alternativeName>
</protein>
<sequence>MSEDLTKGNINKTLIKFAFPIFIANMLQSVYGIVDMIFVGRFVGGKGIAALNSAVMITFIITSICMGITMGGSVLVSKYKGENNGNKIKDTISTLFSISMIFALIVTLISLIIYKKIFIFMNLPSGSLQYANSYMKIISFGIIFIFGYNAATSVIKGLGDSKSPLTFVFIASIVNIILDYILIGLLHIGVNGAAYATIISQAVSFIISIIYLNKHDFIYKLKITNLYIKKDKAIKIIKIGFPCAVQMTILNVSYLIITKILNGYGLEITSAAGIGLKINSFAAMPCWAIGQSVTTIVSQNIGAEKIINVKKTVKAGIIYTLISSFLLIVLIQIFSYEIIELFNKDINIIKEGIIYLRICCSINFVAYGIMYTLDSFMTGLGDSFIAMLNSILQSVIIRILFSIILIHYFNLGYIGIYIAEFLSPILPGIFGIIYYLHFIKLNKAKEKEIE</sequence>
<keyword evidence="6" id="KW-0050">Antiport</keyword>
<keyword evidence="9 13" id="KW-1133">Transmembrane helix</keyword>
<dbReference type="InterPro" id="IPR050222">
    <property type="entry name" value="MATE_MdtK"/>
</dbReference>
<evidence type="ECO:0000256" key="4">
    <source>
        <dbReference type="ARBA" id="ARBA00020268"/>
    </source>
</evidence>
<dbReference type="CDD" id="cd13138">
    <property type="entry name" value="MATE_yoeA_like"/>
    <property type="match status" value="1"/>
</dbReference>
<dbReference type="InterPro" id="IPR048279">
    <property type="entry name" value="MdtK-like"/>
</dbReference>
<evidence type="ECO:0000256" key="1">
    <source>
        <dbReference type="ARBA" id="ARBA00003408"/>
    </source>
</evidence>
<feature type="transmembrane region" description="Helical" evidence="13">
    <location>
        <begin position="134"/>
        <end position="155"/>
    </location>
</feature>
<dbReference type="GO" id="GO:0042910">
    <property type="term" value="F:xenobiotic transmembrane transporter activity"/>
    <property type="evidence" value="ECO:0007669"/>
    <property type="project" value="InterPro"/>
</dbReference>
<keyword evidence="10" id="KW-0406">Ion transport</keyword>
<feature type="transmembrane region" description="Helical" evidence="13">
    <location>
        <begin position="95"/>
        <end position="114"/>
    </location>
</feature>
<dbReference type="GeneID" id="97999361"/>
<keyword evidence="11 13" id="KW-0472">Membrane</keyword>
<dbReference type="EMBL" id="QUSM01000003">
    <property type="protein sequence ID" value="RGD74625.1"/>
    <property type="molecule type" value="Genomic_DNA"/>
</dbReference>
<evidence type="ECO:0000256" key="12">
    <source>
        <dbReference type="ARBA" id="ARBA00031636"/>
    </source>
</evidence>
<evidence type="ECO:0000256" key="6">
    <source>
        <dbReference type="ARBA" id="ARBA00022449"/>
    </source>
</evidence>
<organism evidence="14 15">
    <name type="scientific">Anaerofustis stercorihominis</name>
    <dbReference type="NCBI Taxonomy" id="214853"/>
    <lineage>
        <taxon>Bacteria</taxon>
        <taxon>Bacillati</taxon>
        <taxon>Bacillota</taxon>
        <taxon>Clostridia</taxon>
        <taxon>Eubacteriales</taxon>
        <taxon>Eubacteriaceae</taxon>
        <taxon>Anaerofustis</taxon>
    </lineage>
</organism>
<keyword evidence="8 13" id="KW-0812">Transmembrane</keyword>
<dbReference type="AlphaFoldDB" id="A0A3E3DZX9"/>
<dbReference type="Proteomes" id="UP000261212">
    <property type="component" value="Unassembled WGS sequence"/>
</dbReference>
<evidence type="ECO:0000256" key="11">
    <source>
        <dbReference type="ARBA" id="ARBA00023136"/>
    </source>
</evidence>
<dbReference type="RefSeq" id="WP_117532296.1">
    <property type="nucleotide sequence ID" value="NZ_CABKNJ010000005.1"/>
</dbReference>
<feature type="transmembrane region" description="Helical" evidence="13">
    <location>
        <begin position="385"/>
        <end position="408"/>
    </location>
</feature>
<dbReference type="PANTHER" id="PTHR43298">
    <property type="entry name" value="MULTIDRUG RESISTANCE PROTEIN NORM-RELATED"/>
    <property type="match status" value="1"/>
</dbReference>
<feature type="transmembrane region" description="Helical" evidence="13">
    <location>
        <begin position="54"/>
        <end position="75"/>
    </location>
</feature>
<comment type="caution">
    <text evidence="14">The sequence shown here is derived from an EMBL/GenBank/DDBJ whole genome shotgun (WGS) entry which is preliminary data.</text>
</comment>